<dbReference type="GO" id="GO:0008135">
    <property type="term" value="F:translation factor activity, RNA binding"/>
    <property type="evidence" value="ECO:0007669"/>
    <property type="project" value="TreeGrafter"/>
</dbReference>
<dbReference type="GO" id="GO:0045202">
    <property type="term" value="C:synapse"/>
    <property type="evidence" value="ECO:0007669"/>
    <property type="project" value="TreeGrafter"/>
</dbReference>
<dbReference type="GO" id="GO:0003730">
    <property type="term" value="F:mRNA 3'-UTR binding"/>
    <property type="evidence" value="ECO:0007669"/>
    <property type="project" value="InterPro"/>
</dbReference>
<evidence type="ECO:0000259" key="4">
    <source>
        <dbReference type="Pfam" id="PF16367"/>
    </source>
</evidence>
<organism evidence="7 9">
    <name type="scientific">Rotaria sordida</name>
    <dbReference type="NCBI Taxonomy" id="392033"/>
    <lineage>
        <taxon>Eukaryota</taxon>
        <taxon>Metazoa</taxon>
        <taxon>Spiralia</taxon>
        <taxon>Gnathifera</taxon>
        <taxon>Rotifera</taxon>
        <taxon>Eurotatoria</taxon>
        <taxon>Bdelloidea</taxon>
        <taxon>Philodinida</taxon>
        <taxon>Philodinidae</taxon>
        <taxon>Rotaria</taxon>
    </lineage>
</organism>
<dbReference type="InterPro" id="IPR035979">
    <property type="entry name" value="RBD_domain_sf"/>
</dbReference>
<dbReference type="InterPro" id="IPR000504">
    <property type="entry name" value="RRM_dom"/>
</dbReference>
<evidence type="ECO:0000313" key="8">
    <source>
        <dbReference type="EMBL" id="CAF3768342.1"/>
    </source>
</evidence>
<feature type="region of interest" description="Disordered" evidence="2">
    <location>
        <begin position="108"/>
        <end position="132"/>
    </location>
</feature>
<dbReference type="Proteomes" id="UP000663874">
    <property type="component" value="Unassembled WGS sequence"/>
</dbReference>
<gene>
    <name evidence="8" type="ORF">FNK824_LOCUS13210</name>
    <name evidence="7" type="ORF">OTI717_LOCUS801</name>
    <name evidence="5" type="ORF">RFH988_LOCUS2265</name>
    <name evidence="6" type="ORF">SEV965_LOCUS3856</name>
</gene>
<proteinExistence type="predicted"/>
<evidence type="ECO:0000313" key="5">
    <source>
        <dbReference type="EMBL" id="CAF0769071.1"/>
    </source>
</evidence>
<feature type="domain" description="RRM" evidence="4">
    <location>
        <begin position="223"/>
        <end position="318"/>
    </location>
</feature>
<dbReference type="EMBL" id="CAJOBE010001713">
    <property type="protein sequence ID" value="CAF3768342.1"/>
    <property type="molecule type" value="Genomic_DNA"/>
</dbReference>
<dbReference type="Proteomes" id="UP000663823">
    <property type="component" value="Unassembled WGS sequence"/>
</dbReference>
<dbReference type="AlphaFoldDB" id="A0A818G8H4"/>
<dbReference type="EMBL" id="CAJNOU010000103">
    <property type="protein sequence ID" value="CAF0865828.1"/>
    <property type="molecule type" value="Genomic_DNA"/>
</dbReference>
<dbReference type="GO" id="GO:0005634">
    <property type="term" value="C:nucleus"/>
    <property type="evidence" value="ECO:0007669"/>
    <property type="project" value="TreeGrafter"/>
</dbReference>
<dbReference type="Proteomes" id="UP000663889">
    <property type="component" value="Unassembled WGS sequence"/>
</dbReference>
<dbReference type="SUPFAM" id="SSF54928">
    <property type="entry name" value="RNA-binding domain, RBD"/>
    <property type="match status" value="1"/>
</dbReference>
<sequence>MDINCCPRNDFSFPTKNSTKDFLSTWPTTLNGNISNENIFDQETKPFQDYILRNSSNILSLEQSTSSSSSSTSLSCVLPFQQLVINDLNSQHNSSILPFTFNNNNNNSLNEPLPFSTNHHHHHHHHHQTTINDENARPPWLLSLAPISQISPPPSSFLQQNQQQQSILPMISPIQDDSTENIRHWIGDFSTEQINTNTNNNNINNNNNNNNNNNSLQQIPLLSQKVFIGGVPRFATETDIHANFDRFGIFEIQWPKLHGGHKEQHRENGFFHIVFHNAKSVCALLDCCSRHTNNSACPDYFIHFETATGSRKTVEVIPWNIGDNNYALRPPQQLDSKKTIFVGNLHGTMTARYLWRLMEDLFGGAVYAGVDIDKYKYPIGSGRVTFDNSSSFLHAVSTAFVDVRTPRFLKRLQIEPHLQYRFCSLCKTAAGDLFCRNFACFDYFCQRCWQKIHIGSMSSHKAVTRHSKSSQPVFHPIQQQSISQPIDCIIGANAF</sequence>
<dbReference type="Pfam" id="PF16367">
    <property type="entry name" value="RRM_7"/>
    <property type="match status" value="1"/>
</dbReference>
<protein>
    <recommendedName>
        <fullName evidence="10">RRM domain-containing protein</fullName>
    </recommendedName>
</protein>
<dbReference type="InterPro" id="IPR012677">
    <property type="entry name" value="Nucleotide-bd_a/b_plait_sf"/>
</dbReference>
<dbReference type="GO" id="GO:0000900">
    <property type="term" value="F:mRNA regulatory element binding translation repressor activity"/>
    <property type="evidence" value="ECO:0007669"/>
    <property type="project" value="TreeGrafter"/>
</dbReference>
<dbReference type="Proteomes" id="UP000663882">
    <property type="component" value="Unassembled WGS sequence"/>
</dbReference>
<dbReference type="EMBL" id="CAJNOO010000048">
    <property type="protein sequence ID" value="CAF0769071.1"/>
    <property type="molecule type" value="Genomic_DNA"/>
</dbReference>
<dbReference type="EMBL" id="CAJOAX010000030">
    <property type="protein sequence ID" value="CAF3485611.1"/>
    <property type="molecule type" value="Genomic_DNA"/>
</dbReference>
<dbReference type="CDD" id="cd19757">
    <property type="entry name" value="Bbox1"/>
    <property type="match status" value="1"/>
</dbReference>
<dbReference type="Pfam" id="PF16366">
    <property type="entry name" value="CEBP_ZZ"/>
    <property type="match status" value="1"/>
</dbReference>
<evidence type="ECO:0000259" key="3">
    <source>
        <dbReference type="Pfam" id="PF16366"/>
    </source>
</evidence>
<feature type="domain" description="Cytoplasmic polyadenylation element-binding protein ZZ" evidence="3">
    <location>
        <begin position="410"/>
        <end position="465"/>
    </location>
</feature>
<dbReference type="PANTHER" id="PTHR12566">
    <property type="entry name" value="CYTOPLASMIC POLYADENYLATION ELEMENT BINDING PROTEIN CPEB"/>
    <property type="match status" value="1"/>
</dbReference>
<reference evidence="7" key="1">
    <citation type="submission" date="2021-02" db="EMBL/GenBank/DDBJ databases">
        <authorList>
            <person name="Nowell W R."/>
        </authorList>
    </citation>
    <scope>NUCLEOTIDE SEQUENCE</scope>
</reference>
<evidence type="ECO:0008006" key="10">
    <source>
        <dbReference type="Google" id="ProtNLM"/>
    </source>
</evidence>
<keyword evidence="1" id="KW-0694">RNA-binding</keyword>
<dbReference type="GO" id="GO:2000766">
    <property type="term" value="P:negative regulation of cytoplasmic translation"/>
    <property type="evidence" value="ECO:0007669"/>
    <property type="project" value="TreeGrafter"/>
</dbReference>
<dbReference type="PANTHER" id="PTHR12566:SF9">
    <property type="entry name" value="CYTOPLASMIC POLYADENYLATION ELEMENT-BINDING PROTEIN 1"/>
    <property type="match status" value="1"/>
</dbReference>
<dbReference type="GO" id="GO:0005737">
    <property type="term" value="C:cytoplasm"/>
    <property type="evidence" value="ECO:0007669"/>
    <property type="project" value="TreeGrafter"/>
</dbReference>
<dbReference type="GO" id="GO:0043005">
    <property type="term" value="C:neuron projection"/>
    <property type="evidence" value="ECO:0007669"/>
    <property type="project" value="TreeGrafter"/>
</dbReference>
<evidence type="ECO:0000313" key="6">
    <source>
        <dbReference type="EMBL" id="CAF0865828.1"/>
    </source>
</evidence>
<dbReference type="Gene3D" id="4.10.640.40">
    <property type="entry name" value="Cytoplasmic polyadenylation element-binding protein, ZZ domain"/>
    <property type="match status" value="1"/>
</dbReference>
<dbReference type="GO" id="GO:0043022">
    <property type="term" value="F:ribosome binding"/>
    <property type="evidence" value="ECO:0007669"/>
    <property type="project" value="TreeGrafter"/>
</dbReference>
<dbReference type="InterPro" id="IPR034819">
    <property type="entry name" value="CPEB"/>
</dbReference>
<evidence type="ECO:0000256" key="2">
    <source>
        <dbReference type="SAM" id="MobiDB-lite"/>
    </source>
</evidence>
<dbReference type="InterPro" id="IPR032296">
    <property type="entry name" value="CEBP_ZZ"/>
</dbReference>
<evidence type="ECO:0000313" key="9">
    <source>
        <dbReference type="Proteomes" id="UP000663823"/>
    </source>
</evidence>
<dbReference type="Gene3D" id="3.30.70.330">
    <property type="match status" value="2"/>
</dbReference>
<name>A0A818G8H4_9BILA</name>
<dbReference type="InterPro" id="IPR038446">
    <property type="entry name" value="CEBP_ZZ_sf"/>
</dbReference>
<evidence type="ECO:0000313" key="7">
    <source>
        <dbReference type="EMBL" id="CAF3485611.1"/>
    </source>
</evidence>
<accession>A0A818G8H4</accession>
<comment type="caution">
    <text evidence="7">The sequence shown here is derived from an EMBL/GenBank/DDBJ whole genome shotgun (WGS) entry which is preliminary data.</text>
</comment>
<dbReference type="OrthoDB" id="10033548at2759"/>
<feature type="compositionally biased region" description="Basic residues" evidence="2">
    <location>
        <begin position="118"/>
        <end position="128"/>
    </location>
</feature>
<evidence type="ECO:0000256" key="1">
    <source>
        <dbReference type="ARBA" id="ARBA00022884"/>
    </source>
</evidence>